<dbReference type="GO" id="GO:0006353">
    <property type="term" value="P:DNA-templated transcription termination"/>
    <property type="evidence" value="ECO:0007669"/>
    <property type="project" value="InterPro"/>
</dbReference>
<dbReference type="AlphaFoldDB" id="A0A1C5JI51"/>
<dbReference type="RefSeq" id="WP_157746469.1">
    <property type="nucleotide sequence ID" value="NZ_LT607754.1"/>
</dbReference>
<keyword evidence="4" id="KW-1185">Reference proteome</keyword>
<evidence type="ECO:0000256" key="1">
    <source>
        <dbReference type="SAM" id="MobiDB-lite"/>
    </source>
</evidence>
<organism evidence="3 4">
    <name type="scientific">Micromonospora inositola</name>
    <dbReference type="NCBI Taxonomy" id="47865"/>
    <lineage>
        <taxon>Bacteria</taxon>
        <taxon>Bacillati</taxon>
        <taxon>Actinomycetota</taxon>
        <taxon>Actinomycetes</taxon>
        <taxon>Micromonosporales</taxon>
        <taxon>Micromonosporaceae</taxon>
        <taxon>Micromonospora</taxon>
    </lineage>
</organism>
<sequence>MRQENLTQMKTGEVAKRARKAGVDNVDRMNKQEMIAAIGRNESGRSGGGGHAPRPPGTSPQQWKNVPGNQS</sequence>
<dbReference type="SUPFAM" id="SSF68912">
    <property type="entry name" value="Rho N-terminal domain-like"/>
    <property type="match status" value="1"/>
</dbReference>
<feature type="compositionally biased region" description="Polar residues" evidence="1">
    <location>
        <begin position="59"/>
        <end position="71"/>
    </location>
</feature>
<dbReference type="InterPro" id="IPR011112">
    <property type="entry name" value="Rho-like_N"/>
</dbReference>
<feature type="compositionally biased region" description="Polar residues" evidence="1">
    <location>
        <begin position="1"/>
        <end position="10"/>
    </location>
</feature>
<dbReference type="InterPro" id="IPR036269">
    <property type="entry name" value="Rho_N_sf"/>
</dbReference>
<evidence type="ECO:0000259" key="2">
    <source>
        <dbReference type="Pfam" id="PF07498"/>
    </source>
</evidence>
<evidence type="ECO:0000313" key="4">
    <source>
        <dbReference type="Proteomes" id="UP000198221"/>
    </source>
</evidence>
<evidence type="ECO:0000313" key="3">
    <source>
        <dbReference type="EMBL" id="SCG70274.1"/>
    </source>
</evidence>
<name>A0A1C5JI51_9ACTN</name>
<proteinExistence type="predicted"/>
<gene>
    <name evidence="3" type="ORF">GA0070613_4742</name>
</gene>
<dbReference type="Proteomes" id="UP000198221">
    <property type="component" value="Chromosome I"/>
</dbReference>
<feature type="domain" description="Rho termination factor-like N-terminal" evidence="2">
    <location>
        <begin position="6"/>
        <end position="40"/>
    </location>
</feature>
<dbReference type="Gene3D" id="1.10.720.10">
    <property type="match status" value="1"/>
</dbReference>
<protein>
    <submittedName>
        <fullName evidence="3">Rho termination factor, N-terminal domain</fullName>
    </submittedName>
</protein>
<dbReference type="OrthoDB" id="3392745at2"/>
<dbReference type="Pfam" id="PF07498">
    <property type="entry name" value="Rho_N"/>
    <property type="match status" value="1"/>
</dbReference>
<dbReference type="EMBL" id="LT607754">
    <property type="protein sequence ID" value="SCG70274.1"/>
    <property type="molecule type" value="Genomic_DNA"/>
</dbReference>
<reference evidence="4" key="1">
    <citation type="submission" date="2016-06" db="EMBL/GenBank/DDBJ databases">
        <authorList>
            <person name="Varghese N."/>
            <person name="Submissions Spin"/>
        </authorList>
    </citation>
    <scope>NUCLEOTIDE SEQUENCE [LARGE SCALE GENOMIC DNA]</scope>
    <source>
        <strain evidence="4">DSM 43819</strain>
    </source>
</reference>
<feature type="region of interest" description="Disordered" evidence="1">
    <location>
        <begin position="1"/>
        <end position="22"/>
    </location>
</feature>
<feature type="region of interest" description="Disordered" evidence="1">
    <location>
        <begin position="37"/>
        <end position="71"/>
    </location>
</feature>
<feature type="compositionally biased region" description="Basic and acidic residues" evidence="1">
    <location>
        <begin position="13"/>
        <end position="22"/>
    </location>
</feature>
<accession>A0A1C5JI51</accession>